<organism evidence="3 4">
    <name type="scientific">Candidatus Woesebacteria bacterium GW2011_GWA1_37_8</name>
    <dbReference type="NCBI Taxonomy" id="1618546"/>
    <lineage>
        <taxon>Bacteria</taxon>
        <taxon>Candidatus Woeseibacteriota</taxon>
    </lineage>
</organism>
<proteinExistence type="predicted"/>
<feature type="signal peptide" evidence="2">
    <location>
        <begin position="1"/>
        <end position="29"/>
    </location>
</feature>
<dbReference type="Proteomes" id="UP000034603">
    <property type="component" value="Unassembled WGS sequence"/>
</dbReference>
<evidence type="ECO:0000256" key="2">
    <source>
        <dbReference type="SAM" id="SignalP"/>
    </source>
</evidence>
<feature type="region of interest" description="Disordered" evidence="1">
    <location>
        <begin position="27"/>
        <end position="66"/>
    </location>
</feature>
<reference evidence="3 4" key="1">
    <citation type="journal article" date="2015" name="Nature">
        <title>rRNA introns, odd ribosomes, and small enigmatic genomes across a large radiation of phyla.</title>
        <authorList>
            <person name="Brown C.T."/>
            <person name="Hug L.A."/>
            <person name="Thomas B.C."/>
            <person name="Sharon I."/>
            <person name="Castelle C.J."/>
            <person name="Singh A."/>
            <person name="Wilkins M.J."/>
            <person name="Williams K.H."/>
            <person name="Banfield J.F."/>
        </authorList>
    </citation>
    <scope>NUCLEOTIDE SEQUENCE [LARGE SCALE GENOMIC DNA]</scope>
</reference>
<feature type="chain" id="PRO_5002532417" evidence="2">
    <location>
        <begin position="30"/>
        <end position="204"/>
    </location>
</feature>
<keyword evidence="2" id="KW-0732">Signal</keyword>
<accession>A0A0G0HLH5</accession>
<sequence length="204" mass="21954">MRKSSKEFQASLCLLAATLAACTPGIGGATPTRRVDVTPSGPTPVDVTTNRLTPQETTLPPVPEDDLTGKIVEEMLNEGLIPGWLPDTNNPNKPGFIADGTYKTSTGKAGWRGNLCITKPEGASYFDVQAVGDPTNGIERVTSFTWFDRDGKVVKEGRVHGQGDKLQVGEFISKNGQPFIVSSVSVCDQNYLNRLANDLRSCIK</sequence>
<evidence type="ECO:0000256" key="1">
    <source>
        <dbReference type="SAM" id="MobiDB-lite"/>
    </source>
</evidence>
<evidence type="ECO:0000313" key="4">
    <source>
        <dbReference type="Proteomes" id="UP000034603"/>
    </source>
</evidence>
<evidence type="ECO:0000313" key="3">
    <source>
        <dbReference type="EMBL" id="KKQ44028.1"/>
    </source>
</evidence>
<protein>
    <submittedName>
        <fullName evidence="3">Uncharacterized protein</fullName>
    </submittedName>
</protein>
<name>A0A0G0HLH5_9BACT</name>
<dbReference type="PROSITE" id="PS51257">
    <property type="entry name" value="PROKAR_LIPOPROTEIN"/>
    <property type="match status" value="1"/>
</dbReference>
<feature type="compositionally biased region" description="Polar residues" evidence="1">
    <location>
        <begin position="46"/>
        <end position="58"/>
    </location>
</feature>
<gene>
    <name evidence="3" type="ORF">US62_C0035G0005</name>
</gene>
<dbReference type="EMBL" id="LBTR01000035">
    <property type="protein sequence ID" value="KKQ44028.1"/>
    <property type="molecule type" value="Genomic_DNA"/>
</dbReference>
<dbReference type="AlphaFoldDB" id="A0A0G0HLH5"/>
<comment type="caution">
    <text evidence="3">The sequence shown here is derived from an EMBL/GenBank/DDBJ whole genome shotgun (WGS) entry which is preliminary data.</text>
</comment>